<keyword evidence="6 12" id="KW-1133">Transmembrane helix</keyword>
<comment type="subcellular location">
    <subcellularLocation>
        <location evidence="1">Cell membrane</location>
        <topology evidence="1">Multi-pass membrane protein</topology>
    </subcellularLocation>
</comment>
<dbReference type="CDD" id="cd06225">
    <property type="entry name" value="HAMP"/>
    <property type="match status" value="1"/>
</dbReference>
<evidence type="ECO:0000256" key="6">
    <source>
        <dbReference type="ARBA" id="ARBA00022989"/>
    </source>
</evidence>
<keyword evidence="3" id="KW-0488">Methylation</keyword>
<dbReference type="Pfam" id="PF00015">
    <property type="entry name" value="MCPsignal"/>
    <property type="match status" value="1"/>
</dbReference>
<proteinExistence type="inferred from homology"/>
<dbReference type="CDD" id="cd11386">
    <property type="entry name" value="MCP_signal"/>
    <property type="match status" value="1"/>
</dbReference>
<evidence type="ECO:0000256" key="11">
    <source>
        <dbReference type="SAM" id="Coils"/>
    </source>
</evidence>
<dbReference type="SUPFAM" id="SSF58104">
    <property type="entry name" value="Methyl-accepting chemotaxis protein (MCP) signaling domain"/>
    <property type="match status" value="1"/>
</dbReference>
<evidence type="ECO:0000256" key="12">
    <source>
        <dbReference type="SAM" id="Phobius"/>
    </source>
</evidence>
<evidence type="ECO:0000259" key="14">
    <source>
        <dbReference type="PROSITE" id="PS50885"/>
    </source>
</evidence>
<dbReference type="GO" id="GO:0007165">
    <property type="term" value="P:signal transduction"/>
    <property type="evidence" value="ECO:0007669"/>
    <property type="project" value="UniProtKB-KW"/>
</dbReference>
<keyword evidence="17" id="KW-1185">Reference proteome</keyword>
<feature type="domain" description="Methyl-accepting transducer" evidence="13">
    <location>
        <begin position="380"/>
        <end position="616"/>
    </location>
</feature>
<evidence type="ECO:0000256" key="5">
    <source>
        <dbReference type="ARBA" id="ARBA00022692"/>
    </source>
</evidence>
<evidence type="ECO:0000256" key="4">
    <source>
        <dbReference type="ARBA" id="ARBA00022500"/>
    </source>
</evidence>
<dbReference type="PROSITE" id="PS50111">
    <property type="entry name" value="CHEMOTAXIS_TRANSDUC_2"/>
    <property type="match status" value="1"/>
</dbReference>
<keyword evidence="8 10" id="KW-0807">Transducer</keyword>
<dbReference type="PROSITE" id="PS50885">
    <property type="entry name" value="HAMP"/>
    <property type="match status" value="1"/>
</dbReference>
<dbReference type="InterPro" id="IPR003660">
    <property type="entry name" value="HAMP_dom"/>
</dbReference>
<organism evidence="16 17">
    <name type="scientific">Pseudomonas lactucae</name>
    <dbReference type="NCBI Taxonomy" id="2813360"/>
    <lineage>
        <taxon>Bacteria</taxon>
        <taxon>Pseudomonadati</taxon>
        <taxon>Pseudomonadota</taxon>
        <taxon>Gammaproteobacteria</taxon>
        <taxon>Pseudomonadales</taxon>
        <taxon>Pseudomonadaceae</taxon>
        <taxon>Pseudomonas</taxon>
    </lineage>
</organism>
<dbReference type="EMBL" id="JAFHKJ010000060">
    <property type="protein sequence ID" value="MBN2977189.1"/>
    <property type="molecule type" value="Genomic_DNA"/>
</dbReference>
<dbReference type="SMART" id="SM00304">
    <property type="entry name" value="HAMP"/>
    <property type="match status" value="2"/>
</dbReference>
<feature type="transmembrane region" description="Helical" evidence="12">
    <location>
        <begin position="302"/>
        <end position="326"/>
    </location>
</feature>
<keyword evidence="5 12" id="KW-0812">Transmembrane</keyword>
<dbReference type="InterPro" id="IPR032255">
    <property type="entry name" value="HBM"/>
</dbReference>
<keyword evidence="11" id="KW-0175">Coiled coil</keyword>
<evidence type="ECO:0000256" key="10">
    <source>
        <dbReference type="PROSITE-ProRule" id="PRU00284"/>
    </source>
</evidence>
<dbReference type="SMART" id="SM01358">
    <property type="entry name" value="HBM"/>
    <property type="match status" value="1"/>
</dbReference>
<dbReference type="Pfam" id="PF00672">
    <property type="entry name" value="HAMP"/>
    <property type="match status" value="1"/>
</dbReference>
<evidence type="ECO:0000256" key="3">
    <source>
        <dbReference type="ARBA" id="ARBA00022481"/>
    </source>
</evidence>
<reference evidence="16 17" key="1">
    <citation type="journal article" date="2021" name="Int. J. Syst. Evol. Microbiol.">
        <title>Pseudomonas lactucae sp. nov., a pathogen causing bacterial rot of lettuce in Japan.</title>
        <authorList>
            <person name="Sawada H."/>
            <person name="Fujikawa T."/>
            <person name="Satou M."/>
        </authorList>
    </citation>
    <scope>NUCLEOTIDE SEQUENCE [LARGE SCALE GENOMIC DNA]</scope>
    <source>
        <strain evidence="16 17">MAFF 301381</strain>
    </source>
</reference>
<comment type="caution">
    <text evidence="16">The sequence shown here is derived from an EMBL/GenBank/DDBJ whole genome shotgun (WGS) entry which is preliminary data.</text>
</comment>
<dbReference type="Proteomes" id="UP001154860">
    <property type="component" value="Unassembled WGS sequence"/>
</dbReference>
<keyword evidence="2" id="KW-1003">Cell membrane</keyword>
<feature type="transmembrane region" description="Helical" evidence="12">
    <location>
        <begin position="17"/>
        <end position="35"/>
    </location>
</feature>
<keyword evidence="7 12" id="KW-0472">Membrane</keyword>
<evidence type="ECO:0000259" key="13">
    <source>
        <dbReference type="PROSITE" id="PS50111"/>
    </source>
</evidence>
<evidence type="ECO:0000313" key="17">
    <source>
        <dbReference type="Proteomes" id="UP001154860"/>
    </source>
</evidence>
<name>A0A9X0YC35_9PSED</name>
<dbReference type="PANTHER" id="PTHR32089:SF120">
    <property type="entry name" value="METHYL-ACCEPTING CHEMOTAXIS PROTEIN TLPQ"/>
    <property type="match status" value="1"/>
</dbReference>
<dbReference type="PROSITE" id="PS51753">
    <property type="entry name" value="HBM"/>
    <property type="match status" value="1"/>
</dbReference>
<protein>
    <submittedName>
        <fullName evidence="16">Methyl-accepting chemotaxis protein</fullName>
    </submittedName>
</protein>
<gene>
    <name evidence="16" type="ORF">JWR99_15005</name>
</gene>
<dbReference type="AlphaFoldDB" id="A0A9X0YC35"/>
<dbReference type="InterPro" id="IPR004089">
    <property type="entry name" value="MCPsignal_dom"/>
</dbReference>
<feature type="coiled-coil region" evidence="11">
    <location>
        <begin position="108"/>
        <end position="160"/>
    </location>
</feature>
<comment type="similarity">
    <text evidence="9">Belongs to the methyl-accepting chemotaxis (MCP) protein family.</text>
</comment>
<dbReference type="PANTHER" id="PTHR32089">
    <property type="entry name" value="METHYL-ACCEPTING CHEMOTAXIS PROTEIN MCPB"/>
    <property type="match status" value="1"/>
</dbReference>
<feature type="domain" description="HBM" evidence="15">
    <location>
        <begin position="44"/>
        <end position="296"/>
    </location>
</feature>
<dbReference type="GO" id="GO:0005886">
    <property type="term" value="C:plasma membrane"/>
    <property type="evidence" value="ECO:0007669"/>
    <property type="project" value="UniProtKB-SubCell"/>
</dbReference>
<dbReference type="Gene3D" id="1.10.287.950">
    <property type="entry name" value="Methyl-accepting chemotaxis protein"/>
    <property type="match status" value="1"/>
</dbReference>
<dbReference type="GO" id="GO:0006935">
    <property type="term" value="P:chemotaxis"/>
    <property type="evidence" value="ECO:0007669"/>
    <property type="project" value="UniProtKB-KW"/>
</dbReference>
<evidence type="ECO:0000256" key="1">
    <source>
        <dbReference type="ARBA" id="ARBA00004651"/>
    </source>
</evidence>
<feature type="domain" description="HAMP" evidence="14">
    <location>
        <begin position="323"/>
        <end position="375"/>
    </location>
</feature>
<dbReference type="SMART" id="SM00283">
    <property type="entry name" value="MA"/>
    <property type="match status" value="1"/>
</dbReference>
<reference evidence="16 17" key="2">
    <citation type="journal article" date="2023" name="Plant Pathol.">
        <title>Dismantling and reorganizing Pseudomonas marginalis sensu#lato.</title>
        <authorList>
            <person name="Sawada H."/>
            <person name="Fujikawa T."/>
            <person name="Satou M."/>
        </authorList>
    </citation>
    <scope>NUCLEOTIDE SEQUENCE [LARGE SCALE GENOMIC DNA]</scope>
    <source>
        <strain evidence="16 17">MAFF 301381</strain>
    </source>
</reference>
<evidence type="ECO:0000256" key="7">
    <source>
        <dbReference type="ARBA" id="ARBA00023136"/>
    </source>
</evidence>
<evidence type="ECO:0000256" key="8">
    <source>
        <dbReference type="ARBA" id="ARBA00023224"/>
    </source>
</evidence>
<accession>A0A9X0YC35</accession>
<dbReference type="FunFam" id="1.10.287.950:FF:000001">
    <property type="entry name" value="Methyl-accepting chemotaxis sensory transducer"/>
    <property type="match status" value="1"/>
</dbReference>
<evidence type="ECO:0000256" key="9">
    <source>
        <dbReference type="ARBA" id="ARBA00029447"/>
    </source>
</evidence>
<sequence>MQALIRILLDLSIRMKMMAGFGLILTITLAISWIGQRTLESNQHGYEDLLRIRDIDTNLALARQLEKNYLIRGQAPFIEQAISLVDKVNDQAKLVERVLPREESRGMMHQVQQNVMRYREDLQLLRRATEDNRSSQKAMEDSARAALERFEDLAERLREATVTRIQQSNDQSSLTLLDQAFQANALAAELLEARRVEKDFLLSEDEQYISLMEEHFMSLTTNGEQLLALSHDPDIQKTTDEAMQLLEGYHKQFASLHRAVLQRLDTEKSIGESAHAVTEATQKSLAQERSQLESESGAAKRILIGATSVALFIGIICALFITHLIVGPLGSVVDAARRVAGGDLTVVLKSARRDELGQLMLAVQQMTSSLRGLLGGLGNGIAQLASAAGALSAVTEQTNVGVAGQLLETEQVATAMNEMVATVQEVARNADIAAGSARQADEQTRKGGETVQKAITSIEHLATSVEISAETIASVKNYSSNISTVLDVIKGIAEQTNLLALNASIEAARAGEAGRGFAVVADEVRALARRTHQSTAQIEELILTLQCGAESAVSVMTKSRGMAGESVAVARSAGEALALIDQAVSRIGQMNQQIATAAEQQSSVAEGIDRSISSIRVIAEQSAVASEKTSVSSADLAQLGAELQALVSQFRL</sequence>
<keyword evidence="4" id="KW-0145">Chemotaxis</keyword>
<evidence type="ECO:0000256" key="2">
    <source>
        <dbReference type="ARBA" id="ARBA00022475"/>
    </source>
</evidence>
<evidence type="ECO:0000313" key="16">
    <source>
        <dbReference type="EMBL" id="MBN2977189.1"/>
    </source>
</evidence>
<evidence type="ECO:0000259" key="15">
    <source>
        <dbReference type="PROSITE" id="PS51753"/>
    </source>
</evidence>